<evidence type="ECO:0000256" key="6">
    <source>
        <dbReference type="ARBA" id="ARBA00023027"/>
    </source>
</evidence>
<accession>A0A0J6HIF0</accession>
<dbReference type="FunFam" id="3.40.50.720:FF:000182">
    <property type="entry name" value="NAD-dependent malic enzyme"/>
    <property type="match status" value="1"/>
</dbReference>
<dbReference type="SUPFAM" id="SSF53223">
    <property type="entry name" value="Aminoacid dehydrogenase-like, N-terminal domain"/>
    <property type="match status" value="1"/>
</dbReference>
<dbReference type="RefSeq" id="WP_048354000.1">
    <property type="nucleotide sequence ID" value="NZ_CP023481.1"/>
</dbReference>
<feature type="binding site" evidence="13">
    <location>
        <position position="446"/>
    </location>
    <ligand>
        <name>(S)-malate</name>
        <dbReference type="ChEBI" id="CHEBI:15589"/>
    </ligand>
</feature>
<dbReference type="EMBL" id="LECW02000020">
    <property type="protein sequence ID" value="KRT93720.1"/>
    <property type="molecule type" value="Genomic_DNA"/>
</dbReference>
<dbReference type="PATRIC" id="fig|1664069.3.peg.4120"/>
<evidence type="ECO:0000256" key="1">
    <source>
        <dbReference type="ARBA" id="ARBA00001911"/>
    </source>
</evidence>
<evidence type="ECO:0000256" key="11">
    <source>
        <dbReference type="ARBA" id="ARBA00074565"/>
    </source>
</evidence>
<evidence type="ECO:0000256" key="7">
    <source>
        <dbReference type="ARBA" id="ARBA00023211"/>
    </source>
</evidence>
<keyword evidence="7" id="KW-0464">Manganese</keyword>
<evidence type="ECO:0000259" key="16">
    <source>
        <dbReference type="SMART" id="SM00919"/>
    </source>
</evidence>
<reference evidence="18 20" key="1">
    <citation type="journal article" date="2015" name="Int. J. Syst. Evol. Microbiol.">
        <title>Bacillus glycinifermentans sp. nov., isolated from fermented soybean paste.</title>
        <authorList>
            <person name="Kim S.J."/>
            <person name="Dunlap C.A."/>
            <person name="Kwon S.W."/>
            <person name="Rooney A.P."/>
        </authorList>
    </citation>
    <scope>NUCLEOTIDE SEQUENCE [LARGE SCALE GENOMIC DNA]</scope>
    <source>
        <strain evidence="18 20">GO-13</strain>
    </source>
</reference>
<evidence type="ECO:0000256" key="12">
    <source>
        <dbReference type="PIRSR" id="PIRSR000106-1"/>
    </source>
</evidence>
<feature type="binding site" evidence="14">
    <location>
        <position position="234"/>
    </location>
    <ligand>
        <name>a divalent metal cation</name>
        <dbReference type="ChEBI" id="CHEBI:60240"/>
    </ligand>
</feature>
<dbReference type="Pfam" id="PF03949">
    <property type="entry name" value="Malic_M"/>
    <property type="match status" value="1"/>
</dbReference>
<dbReference type="InterPro" id="IPR037062">
    <property type="entry name" value="Malic_N_dom_sf"/>
</dbReference>
<dbReference type="Proteomes" id="UP000036168">
    <property type="component" value="Unassembled WGS sequence"/>
</dbReference>
<accession>A0A0J6EJ14</accession>
<dbReference type="GO" id="GO:0043464">
    <property type="term" value="P:malolactic fermentation"/>
    <property type="evidence" value="ECO:0007669"/>
    <property type="project" value="UniProtKB-ARBA"/>
</dbReference>
<dbReference type="InterPro" id="IPR036291">
    <property type="entry name" value="NAD(P)-bd_dom_sf"/>
</dbReference>
<comment type="similarity">
    <text evidence="3 15">Belongs to the malic enzymes family.</text>
</comment>
<comment type="subunit">
    <text evidence="4">Homodimer.</text>
</comment>
<dbReference type="EMBL" id="JARRTL010000014">
    <property type="protein sequence ID" value="MEC0486042.1"/>
    <property type="molecule type" value="Genomic_DNA"/>
</dbReference>
<evidence type="ECO:0000256" key="15">
    <source>
        <dbReference type="RuleBase" id="RU003427"/>
    </source>
</evidence>
<evidence type="ECO:0000313" key="21">
    <source>
        <dbReference type="Proteomes" id="UP001341297"/>
    </source>
</evidence>
<dbReference type="Gene3D" id="3.40.50.10380">
    <property type="entry name" value="Malic enzyme, N-terminal domain"/>
    <property type="match status" value="1"/>
</dbReference>
<comment type="caution">
    <text evidence="18">The sequence shown here is derived from an EMBL/GenBank/DDBJ whole genome shotgun (WGS) entry which is preliminary data.</text>
</comment>
<evidence type="ECO:0000313" key="19">
    <source>
        <dbReference type="EMBL" id="MEC0486042.1"/>
    </source>
</evidence>
<dbReference type="GO" id="GO:0051287">
    <property type="term" value="F:NAD binding"/>
    <property type="evidence" value="ECO:0007669"/>
    <property type="project" value="InterPro"/>
</dbReference>
<evidence type="ECO:0000256" key="3">
    <source>
        <dbReference type="ARBA" id="ARBA00008785"/>
    </source>
</evidence>
<dbReference type="SMART" id="SM00919">
    <property type="entry name" value="Malic_M"/>
    <property type="match status" value="1"/>
</dbReference>
<organism evidence="18 20">
    <name type="scientific">Bacillus glycinifermentans</name>
    <dbReference type="NCBI Taxonomy" id="1664069"/>
    <lineage>
        <taxon>Bacteria</taxon>
        <taxon>Bacillati</taxon>
        <taxon>Bacillota</taxon>
        <taxon>Bacilli</taxon>
        <taxon>Bacillales</taxon>
        <taxon>Bacillaceae</taxon>
        <taxon>Bacillus</taxon>
    </lineage>
</organism>
<keyword evidence="18" id="KW-0560">Oxidoreductase</keyword>
<dbReference type="InterPro" id="IPR012301">
    <property type="entry name" value="Malic_N_dom"/>
</dbReference>
<feature type="domain" description="Malic enzyme NAD-binding" evidence="16">
    <location>
        <begin position="258"/>
        <end position="514"/>
    </location>
</feature>
<feature type="binding site" evidence="14">
    <location>
        <position position="257"/>
    </location>
    <ligand>
        <name>a divalent metal cation</name>
        <dbReference type="ChEBI" id="CHEBI:60240"/>
    </ligand>
</feature>
<feature type="binding site" evidence="13">
    <location>
        <position position="402"/>
    </location>
    <ligand>
        <name>(S)-malate</name>
        <dbReference type="ChEBI" id="CHEBI:15589"/>
    </ligand>
</feature>
<dbReference type="GO" id="GO:0043883">
    <property type="term" value="F:malolactic enzyme activity"/>
    <property type="evidence" value="ECO:0007669"/>
    <property type="project" value="UniProtKB-EC"/>
</dbReference>
<evidence type="ECO:0000256" key="10">
    <source>
        <dbReference type="ARBA" id="ARBA00066983"/>
    </source>
</evidence>
<proteinExistence type="inferred from homology"/>
<keyword evidence="8" id="KW-0456">Lyase</keyword>
<comment type="catalytic activity">
    <reaction evidence="9">
        <text>(S)-malate + H(+) = (S)-lactate + CO2</text>
        <dbReference type="Rhea" id="RHEA:46276"/>
        <dbReference type="ChEBI" id="CHEBI:15378"/>
        <dbReference type="ChEBI" id="CHEBI:15589"/>
        <dbReference type="ChEBI" id="CHEBI:16526"/>
        <dbReference type="ChEBI" id="CHEBI:16651"/>
        <dbReference type="EC" id="4.1.1.101"/>
    </reaction>
</comment>
<dbReference type="CDD" id="cd05312">
    <property type="entry name" value="NAD_bind_1_malic_enz"/>
    <property type="match status" value="1"/>
</dbReference>
<dbReference type="PANTHER" id="PTHR23406:SF34">
    <property type="entry name" value="NAD-DEPENDENT MALIC ENZYME, MITOCHONDRIAL"/>
    <property type="match status" value="1"/>
</dbReference>
<evidence type="ECO:0000259" key="17">
    <source>
        <dbReference type="SMART" id="SM01274"/>
    </source>
</evidence>
<evidence type="ECO:0000313" key="20">
    <source>
        <dbReference type="Proteomes" id="UP000036168"/>
    </source>
</evidence>
<gene>
    <name evidence="18" type="ORF">AB447_217475</name>
    <name evidence="19" type="ORF">P8828_14625</name>
</gene>
<keyword evidence="6" id="KW-0520">NAD</keyword>
<evidence type="ECO:0000256" key="2">
    <source>
        <dbReference type="ARBA" id="ARBA00001936"/>
    </source>
</evidence>
<comment type="cofactor">
    <cofactor evidence="1">
        <name>NAD(+)</name>
        <dbReference type="ChEBI" id="CHEBI:57540"/>
    </cofactor>
</comment>
<keyword evidence="21" id="KW-1185">Reference proteome</keyword>
<dbReference type="SUPFAM" id="SSF51735">
    <property type="entry name" value="NAD(P)-binding Rossmann-fold domains"/>
    <property type="match status" value="1"/>
</dbReference>
<dbReference type="PANTHER" id="PTHR23406">
    <property type="entry name" value="MALIC ENZYME-RELATED"/>
    <property type="match status" value="1"/>
</dbReference>
<evidence type="ECO:0000313" key="18">
    <source>
        <dbReference type="EMBL" id="KRT93720.1"/>
    </source>
</evidence>
<evidence type="ECO:0000256" key="13">
    <source>
        <dbReference type="PIRSR" id="PIRSR000106-2"/>
    </source>
</evidence>
<dbReference type="FunFam" id="3.40.50.10380:FF:000001">
    <property type="entry name" value="NAD-dependent malic enzyme"/>
    <property type="match status" value="1"/>
</dbReference>
<name>A0A0J6EJ14_9BACI</name>
<evidence type="ECO:0000256" key="9">
    <source>
        <dbReference type="ARBA" id="ARBA00051739"/>
    </source>
</evidence>
<dbReference type="STRING" id="1664069.BGLY_0768"/>
<sequence length="539" mass="59187">MSNIGVLTNPLLNKGTGFKQDERDALGLNGLIPPVVQTIDEQERQVYSQYQKKETRLEQRIFLMDIYKTNRTLFYYTMEKHLVEFMPVVYDPVVAEAIEEYSDRFVSPDAVYLSIHDQDNINAALESFADGRDIRLIVVTDSEGILGMGDCGINGVEIATGKLAVYTAAAGINPNQVLPVVLDVGTNNKELLDNPHYLGNKHERVRGEAYDQFIDKFVKEVTNSFPKALLHWEDFGRANAAKILETYQSSICTINDDIQGTGIVILAALLGSMKVSNIPLNKQKVLIFGAGTAGVGIANQILEEMLRTEDITVDEAKKRFYLVDKQGLLTDDMPDLTNGQQKFARPHAEMDGKQYKDLQDIIAFVKPTVLVGTSTTPGAFTEDAIKEMAKHVERPAIFPISNPTKLIEAQAADVIKWTDGKALVCTGIPSDDVEYNGVTYQIGQGNNALMYPGLGLGIIAAEAKIVTQNMLSAAARAVGDLVNPQVEGAAILPPVAEMRKVSKIVAEAVVKQAIKDGVNQNEIASIEEAVSRLIWEPRY</sequence>
<comment type="cofactor">
    <cofactor evidence="2">
        <name>Mn(2+)</name>
        <dbReference type="ChEBI" id="CHEBI:29035"/>
    </cofactor>
</comment>
<feature type="domain" description="Malic enzyme N-terminal" evidence="17">
    <location>
        <begin position="67"/>
        <end position="248"/>
    </location>
</feature>
<feature type="active site" description="Proton acceptor" evidence="12">
    <location>
        <position position="162"/>
    </location>
</feature>
<dbReference type="GO" id="GO:0004470">
    <property type="term" value="F:malic enzyme activity"/>
    <property type="evidence" value="ECO:0007669"/>
    <property type="project" value="InterPro"/>
</dbReference>
<dbReference type="Proteomes" id="UP001341297">
    <property type="component" value="Unassembled WGS sequence"/>
</dbReference>
<dbReference type="PIRSF" id="PIRSF000106">
    <property type="entry name" value="ME"/>
    <property type="match status" value="1"/>
</dbReference>
<dbReference type="InterPro" id="IPR012302">
    <property type="entry name" value="Malic_NAD-bd"/>
</dbReference>
<feature type="active site" description="Proton donor" evidence="12">
    <location>
        <position position="90"/>
    </location>
</feature>
<evidence type="ECO:0000256" key="4">
    <source>
        <dbReference type="ARBA" id="ARBA00011738"/>
    </source>
</evidence>
<dbReference type="NCBIfam" id="NF010052">
    <property type="entry name" value="PRK13529.1"/>
    <property type="match status" value="1"/>
</dbReference>
<reference evidence="18" key="2">
    <citation type="submission" date="2015-10" db="EMBL/GenBank/DDBJ databases">
        <authorList>
            <person name="Gilbert D.G."/>
        </authorList>
    </citation>
    <scope>NUCLEOTIDE SEQUENCE</scope>
    <source>
        <strain evidence="18">GO-13</strain>
    </source>
</reference>
<comment type="cofactor">
    <cofactor evidence="14">
        <name>Mg(2+)</name>
        <dbReference type="ChEBI" id="CHEBI:18420"/>
    </cofactor>
    <cofactor evidence="14">
        <name>Mn(2+)</name>
        <dbReference type="ChEBI" id="CHEBI:29035"/>
    </cofactor>
    <text evidence="14">Divalent metal cations. Prefers magnesium or manganese.</text>
</comment>
<dbReference type="Pfam" id="PF00390">
    <property type="entry name" value="malic"/>
    <property type="match status" value="1"/>
</dbReference>
<protein>
    <recommendedName>
        <fullName evidence="11">Malolactic enzyme</fullName>
        <ecNumber evidence="10">4.1.1.101</ecNumber>
    </recommendedName>
</protein>
<feature type="binding site" evidence="14">
    <location>
        <position position="233"/>
    </location>
    <ligand>
        <name>a divalent metal cation</name>
        <dbReference type="ChEBI" id="CHEBI:60240"/>
    </ligand>
</feature>
<reference evidence="19 21" key="3">
    <citation type="submission" date="2023-03" db="EMBL/GenBank/DDBJ databases">
        <title>Agriculturally important microbes genome sequencing.</title>
        <authorList>
            <person name="Dunlap C."/>
        </authorList>
    </citation>
    <scope>NUCLEOTIDE SEQUENCE [LARGE SCALE GENOMIC DNA]</scope>
    <source>
        <strain evidence="19 21">CBP-3203</strain>
    </source>
</reference>
<dbReference type="PRINTS" id="PR00072">
    <property type="entry name" value="MALOXRDTASE"/>
</dbReference>
<dbReference type="GO" id="GO:0030145">
    <property type="term" value="F:manganese ion binding"/>
    <property type="evidence" value="ECO:0007669"/>
    <property type="project" value="UniProtKB-ARBA"/>
</dbReference>
<evidence type="ECO:0000256" key="5">
    <source>
        <dbReference type="ARBA" id="ARBA00022723"/>
    </source>
</evidence>
<dbReference type="Gene3D" id="3.40.50.720">
    <property type="entry name" value="NAD(P)-binding Rossmann-like Domain"/>
    <property type="match status" value="1"/>
</dbReference>
<evidence type="ECO:0000256" key="14">
    <source>
        <dbReference type="PIRSR" id="PIRSR000106-3"/>
    </source>
</evidence>
<dbReference type="GO" id="GO:0006108">
    <property type="term" value="P:malate metabolic process"/>
    <property type="evidence" value="ECO:0007669"/>
    <property type="project" value="TreeGrafter"/>
</dbReference>
<dbReference type="GO" id="GO:0005829">
    <property type="term" value="C:cytosol"/>
    <property type="evidence" value="ECO:0007669"/>
    <property type="project" value="TreeGrafter"/>
</dbReference>
<dbReference type="SMART" id="SM01274">
    <property type="entry name" value="malic"/>
    <property type="match status" value="1"/>
</dbReference>
<dbReference type="InterPro" id="IPR001891">
    <property type="entry name" value="Malic_OxRdtase"/>
</dbReference>
<dbReference type="AlphaFoldDB" id="A0A0J6EJ14"/>
<dbReference type="GO" id="GO:0016616">
    <property type="term" value="F:oxidoreductase activity, acting on the CH-OH group of donors, NAD or NADP as acceptor"/>
    <property type="evidence" value="ECO:0007669"/>
    <property type="project" value="InterPro"/>
</dbReference>
<evidence type="ECO:0000256" key="8">
    <source>
        <dbReference type="ARBA" id="ARBA00023239"/>
    </source>
</evidence>
<keyword evidence="5 14" id="KW-0479">Metal-binding</keyword>
<dbReference type="InterPro" id="IPR046346">
    <property type="entry name" value="Aminoacid_DH-like_N_sf"/>
</dbReference>
<dbReference type="EC" id="4.1.1.101" evidence="10"/>